<dbReference type="Proteomes" id="UP000512222">
    <property type="component" value="Chromosome"/>
</dbReference>
<evidence type="ECO:0000313" key="4">
    <source>
        <dbReference type="EMBL" id="QLV30665.1"/>
    </source>
</evidence>
<evidence type="ECO:0000313" key="6">
    <source>
        <dbReference type="Proteomes" id="UP000512222"/>
    </source>
</evidence>
<dbReference type="Proteomes" id="UP001169574">
    <property type="component" value="Unassembled WGS sequence"/>
</dbReference>
<reference evidence="3 5" key="1">
    <citation type="submission" date="2017-04" db="EMBL/GenBank/DDBJ databases">
        <title>Emergence of KPC-2-producing Citrobacter isolates from sediments of a Chinese river.</title>
        <authorList>
            <person name="Zheng B."/>
        </authorList>
    </citation>
    <scope>NUCLEOTIDE SEQUENCE [LARGE SCALE GENOMIC DNA]</scope>
    <source>
        <strain evidence="3 5">C191</strain>
    </source>
</reference>
<evidence type="ECO:0008006" key="7">
    <source>
        <dbReference type="Google" id="ProtNLM"/>
    </source>
</evidence>
<protein>
    <recommendedName>
        <fullName evidence="7">Lipoprotein</fullName>
    </recommendedName>
</protein>
<feature type="chain" id="PRO_5042345099" description="Lipoprotein" evidence="1">
    <location>
        <begin position="21"/>
        <end position="131"/>
    </location>
</feature>
<dbReference type="PROSITE" id="PS51257">
    <property type="entry name" value="PROKAR_LIPOPROTEIN"/>
    <property type="match status" value="1"/>
</dbReference>
<reference evidence="6" key="2">
    <citation type="submission" date="2020-06" db="EMBL/GenBank/DDBJ databases">
        <title>REHAB project genomes.</title>
        <authorList>
            <person name="Shaw L.P."/>
        </authorList>
    </citation>
    <scope>NUCLEOTIDE SEQUENCE [LARGE SCALE GENOMIC DNA]</scope>
    <source>
        <strain evidence="6">RHBSTW-00370</strain>
    </source>
</reference>
<reference evidence="2" key="4">
    <citation type="submission" date="2024-02" db="EMBL/GenBank/DDBJ databases">
        <authorList>
            <consortium name="Clinical and Environmental Microbiology Branch: Whole genome sequencing antimicrobial resistance pathogens in the healthcare setting"/>
        </authorList>
    </citation>
    <scope>NUCLEOTIDE SEQUENCE</scope>
    <source>
        <strain evidence="2">Whole organism</strain>
    </source>
</reference>
<keyword evidence="1" id="KW-0732">Signal</keyword>
<evidence type="ECO:0000313" key="3">
    <source>
        <dbReference type="EMBL" id="OYQ93544.1"/>
    </source>
</evidence>
<dbReference type="AlphaFoldDB" id="A0A256DMG6"/>
<sequence>MGRFFLVLPLLLLSACSLQAEFTPEREVLNDATVGIPYYNQINIFGGVVLSYDLYGKQAIAGDIHPDNLGLHLQYCDDNEFNNCIQIRGTPTKAGIAKVRVHGGLGGGMFSKSGEFDKTYTITVKDSEGSS</sequence>
<evidence type="ECO:0000313" key="5">
    <source>
        <dbReference type="Proteomes" id="UP000215827"/>
    </source>
</evidence>
<evidence type="ECO:0000256" key="1">
    <source>
        <dbReference type="SAM" id="SignalP"/>
    </source>
</evidence>
<dbReference type="EMBL" id="NEFA01000064">
    <property type="protein sequence ID" value="OYQ93544.1"/>
    <property type="molecule type" value="Genomic_DNA"/>
</dbReference>
<name>A0A256DMG6_CITFR</name>
<proteinExistence type="predicted"/>
<reference evidence="4" key="3">
    <citation type="journal article" date="2021" name="Microb. Genom.">
        <title>A genomic epidemiological study shows that prevalence of antimicrobial resistance in Enterobacterales is associated with the livestock host, as well as antimicrobial usage.</title>
        <authorList>
            <person name="AbuOun M."/>
            <person name="Jones H."/>
            <person name="Stubberfield E."/>
            <person name="Gilson D."/>
            <person name="Shaw L.P."/>
            <person name="Hubbard A.T.M."/>
            <person name="Chau K.K."/>
            <person name="Sebra R."/>
            <person name="Peto T.E.A."/>
            <person name="Crook D.W."/>
            <person name="Read D.S."/>
            <person name="Gweon H.S."/>
            <person name="Walker A.S."/>
            <person name="Stoesser N."/>
            <person name="Smith R.P."/>
            <person name="Anjum M.F."/>
            <person name="On Behalf Of The Rehab Consortium."/>
        </authorList>
    </citation>
    <scope>NUCLEOTIDE SEQUENCE</scope>
    <source>
        <strain evidence="4">RHBSTW-00370</strain>
    </source>
</reference>
<gene>
    <name evidence="3" type="ORF">B9P89_27490</name>
    <name evidence="4" type="ORF">HV178_12025</name>
    <name evidence="2" type="ORF">P7U51_003810</name>
</gene>
<dbReference type="Proteomes" id="UP000215827">
    <property type="component" value="Unassembled WGS sequence"/>
</dbReference>
<evidence type="ECO:0000313" key="2">
    <source>
        <dbReference type="EMBL" id="EMM7459253.1"/>
    </source>
</evidence>
<feature type="signal peptide" evidence="1">
    <location>
        <begin position="1"/>
        <end position="20"/>
    </location>
</feature>
<dbReference type="EMBL" id="ABLGCN030000011">
    <property type="protein sequence ID" value="EMM7459253.1"/>
    <property type="molecule type" value="Genomic_DNA"/>
</dbReference>
<accession>A0A256DMG6</accession>
<dbReference type="EMBL" id="CP056573">
    <property type="protein sequence ID" value="QLV30665.1"/>
    <property type="molecule type" value="Genomic_DNA"/>
</dbReference>
<dbReference type="RefSeq" id="WP_048232073.1">
    <property type="nucleotide sequence ID" value="NZ_BHWY01000003.1"/>
</dbReference>
<organism evidence="3 5">
    <name type="scientific">Citrobacter freundii</name>
    <dbReference type="NCBI Taxonomy" id="546"/>
    <lineage>
        <taxon>Bacteria</taxon>
        <taxon>Pseudomonadati</taxon>
        <taxon>Pseudomonadota</taxon>
        <taxon>Gammaproteobacteria</taxon>
        <taxon>Enterobacterales</taxon>
        <taxon>Enterobacteriaceae</taxon>
        <taxon>Citrobacter</taxon>
        <taxon>Citrobacter freundii complex</taxon>
    </lineage>
</organism>